<dbReference type="Proteomes" id="UP000009131">
    <property type="component" value="Unassembled WGS sequence"/>
</dbReference>
<accession>G7DYQ9</accession>
<evidence type="ECO:0000313" key="2">
    <source>
        <dbReference type="Proteomes" id="UP000009131"/>
    </source>
</evidence>
<protein>
    <submittedName>
        <fullName evidence="1">Uncharacterized protein</fullName>
    </submittedName>
</protein>
<gene>
    <name evidence="1" type="primary">Mo02376</name>
    <name evidence="1" type="ORF">E5Q_02376</name>
</gene>
<proteinExistence type="predicted"/>
<sequence>MLPRCCSHQSKYAIASKRFSSNVITADLRVATDEGFRALSARFG</sequence>
<name>G7DYQ9_MIXOS</name>
<dbReference type="EMBL" id="BABT02000062">
    <property type="protein sequence ID" value="GAA95719.1"/>
    <property type="molecule type" value="Genomic_DNA"/>
</dbReference>
<reference evidence="1 2" key="2">
    <citation type="journal article" date="2012" name="Open Biol.">
        <title>Characteristics of nucleosomes and linker DNA regions on the genome of the basidiomycete Mixia osmundae revealed by mono- and dinucleosome mapping.</title>
        <authorList>
            <person name="Nishida H."/>
            <person name="Kondo S."/>
            <person name="Matsumoto T."/>
            <person name="Suzuki Y."/>
            <person name="Yoshikawa H."/>
            <person name="Taylor T.D."/>
            <person name="Sugiyama J."/>
        </authorList>
    </citation>
    <scope>NUCLEOTIDE SEQUENCE [LARGE SCALE GENOMIC DNA]</scope>
    <source>
        <strain evidence="2">CBS 9802 / IAM 14324 / JCM 22182 / KY 12970</strain>
    </source>
</reference>
<organism evidence="1 2">
    <name type="scientific">Mixia osmundae (strain CBS 9802 / IAM 14324 / JCM 22182 / KY 12970)</name>
    <dbReference type="NCBI Taxonomy" id="764103"/>
    <lineage>
        <taxon>Eukaryota</taxon>
        <taxon>Fungi</taxon>
        <taxon>Dikarya</taxon>
        <taxon>Basidiomycota</taxon>
        <taxon>Pucciniomycotina</taxon>
        <taxon>Mixiomycetes</taxon>
        <taxon>Mixiales</taxon>
        <taxon>Mixiaceae</taxon>
        <taxon>Mixia</taxon>
    </lineage>
</organism>
<keyword evidence="2" id="KW-1185">Reference proteome</keyword>
<dbReference type="HOGENOM" id="CLU_3224742_0_0_1"/>
<evidence type="ECO:0000313" key="1">
    <source>
        <dbReference type="EMBL" id="GAA95719.1"/>
    </source>
</evidence>
<comment type="caution">
    <text evidence="1">The sequence shown here is derived from an EMBL/GenBank/DDBJ whole genome shotgun (WGS) entry which is preliminary data.</text>
</comment>
<dbReference type="AlphaFoldDB" id="G7DYQ9"/>
<dbReference type="InParanoid" id="G7DYQ9"/>
<reference evidence="1 2" key="1">
    <citation type="journal article" date="2011" name="J. Gen. Appl. Microbiol.">
        <title>Draft genome sequencing of the enigmatic basidiomycete Mixia osmundae.</title>
        <authorList>
            <person name="Nishida H."/>
            <person name="Nagatsuka Y."/>
            <person name="Sugiyama J."/>
        </authorList>
    </citation>
    <scope>NUCLEOTIDE SEQUENCE [LARGE SCALE GENOMIC DNA]</scope>
    <source>
        <strain evidence="2">CBS 9802 / IAM 14324 / JCM 22182 / KY 12970</strain>
    </source>
</reference>